<reference evidence="1" key="1">
    <citation type="submission" date="2022-04" db="EMBL/GenBank/DDBJ databases">
        <title>Jade perch genome.</title>
        <authorList>
            <person name="Chao B."/>
        </authorList>
    </citation>
    <scope>NUCLEOTIDE SEQUENCE</scope>
    <source>
        <strain evidence="1">CB-2022</strain>
    </source>
</reference>
<evidence type="ECO:0000313" key="2">
    <source>
        <dbReference type="Proteomes" id="UP000831701"/>
    </source>
</evidence>
<organism evidence="1 2">
    <name type="scientific">Scortum barcoo</name>
    <name type="common">barcoo grunter</name>
    <dbReference type="NCBI Taxonomy" id="214431"/>
    <lineage>
        <taxon>Eukaryota</taxon>
        <taxon>Metazoa</taxon>
        <taxon>Chordata</taxon>
        <taxon>Craniata</taxon>
        <taxon>Vertebrata</taxon>
        <taxon>Euteleostomi</taxon>
        <taxon>Actinopterygii</taxon>
        <taxon>Neopterygii</taxon>
        <taxon>Teleostei</taxon>
        <taxon>Neoteleostei</taxon>
        <taxon>Acanthomorphata</taxon>
        <taxon>Eupercaria</taxon>
        <taxon>Centrarchiformes</taxon>
        <taxon>Terapontoidei</taxon>
        <taxon>Terapontidae</taxon>
        <taxon>Scortum</taxon>
    </lineage>
</organism>
<gene>
    <name evidence="1" type="ORF">L3Q82_007586</name>
</gene>
<evidence type="ECO:0000313" key="1">
    <source>
        <dbReference type="EMBL" id="KAI3369348.1"/>
    </source>
</evidence>
<name>A0ACB8WND7_9TELE</name>
<dbReference type="Proteomes" id="UP000831701">
    <property type="component" value="Chromosome 7"/>
</dbReference>
<protein>
    <submittedName>
        <fullName evidence="1">Uncharacterized protein</fullName>
    </submittedName>
</protein>
<comment type="caution">
    <text evidence="1">The sequence shown here is derived from an EMBL/GenBank/DDBJ whole genome shotgun (WGS) entry which is preliminary data.</text>
</comment>
<accession>A0ACB8WND7</accession>
<dbReference type="EMBL" id="CM041537">
    <property type="protein sequence ID" value="KAI3369348.1"/>
    <property type="molecule type" value="Genomic_DNA"/>
</dbReference>
<sequence>MMPWRPHLESLLHWCPPKNQLPAAEVASPPAQPPSTETKQAIDDLYDQRLQLRELLDLFSDIFAARDEDCTHTSLVQHNIDTGNAYSIRLHPRHLPLTKQALAEQKIKEMMEAGIIEPSTSPWVAPVVWVKKKDGTWCFCVDYRLLNKITCKDSYPLPRVDYALDCIAGSCQFSSLDLRSGYWQVELAPEARLKTAFSIGQGLWQFKTMPFGLCNAPATF</sequence>
<proteinExistence type="predicted"/>
<keyword evidence="2" id="KW-1185">Reference proteome</keyword>